<evidence type="ECO:0000256" key="1">
    <source>
        <dbReference type="ARBA" id="ARBA00011082"/>
    </source>
</evidence>
<reference evidence="6 7" key="1">
    <citation type="journal article" date="2017" name="Genome Biol.">
        <title>New reference genome sequences of hot pepper reveal the massive evolution of plant disease-resistance genes by retroduplication.</title>
        <authorList>
            <person name="Kim S."/>
            <person name="Park J."/>
            <person name="Yeom S.I."/>
            <person name="Kim Y.M."/>
            <person name="Seo E."/>
            <person name="Kim K.T."/>
            <person name="Kim M.S."/>
            <person name="Lee J.M."/>
            <person name="Cheong K."/>
            <person name="Shin H.S."/>
            <person name="Kim S.B."/>
            <person name="Han K."/>
            <person name="Lee J."/>
            <person name="Park M."/>
            <person name="Lee H.A."/>
            <person name="Lee H.Y."/>
            <person name="Lee Y."/>
            <person name="Oh S."/>
            <person name="Lee J.H."/>
            <person name="Choi E."/>
            <person name="Choi E."/>
            <person name="Lee S.E."/>
            <person name="Jeon J."/>
            <person name="Kim H."/>
            <person name="Choi G."/>
            <person name="Song H."/>
            <person name="Lee J."/>
            <person name="Lee S.C."/>
            <person name="Kwon J.K."/>
            <person name="Lee H.Y."/>
            <person name="Koo N."/>
            <person name="Hong Y."/>
            <person name="Kim R.W."/>
            <person name="Kang W.H."/>
            <person name="Huh J.H."/>
            <person name="Kang B.C."/>
            <person name="Yang T.J."/>
            <person name="Lee Y.H."/>
            <person name="Bennetzen J.L."/>
            <person name="Choi D."/>
        </authorList>
    </citation>
    <scope>NUCLEOTIDE SEQUENCE [LARGE SCALE GENOMIC DNA]</scope>
    <source>
        <strain evidence="7">cv. PBC81</strain>
    </source>
</reference>
<proteinExistence type="inferred from homology"/>
<dbReference type="SMART" id="SM01416">
    <property type="entry name" value="Ribosomal_L19e"/>
    <property type="match status" value="1"/>
</dbReference>
<dbReference type="InterPro" id="IPR057259">
    <property type="entry name" value="Ribosomal_L19e"/>
</dbReference>
<reference evidence="7" key="2">
    <citation type="journal article" date="2017" name="J. Anim. Genet.">
        <title>Multiple reference genome sequences of hot pepper reveal the massive evolution of plant disease resistance genes by retroduplication.</title>
        <authorList>
            <person name="Kim S."/>
            <person name="Park J."/>
            <person name="Yeom S.-I."/>
            <person name="Kim Y.-M."/>
            <person name="Seo E."/>
            <person name="Kim K.-T."/>
            <person name="Kim M.-S."/>
            <person name="Lee J.M."/>
            <person name="Cheong K."/>
            <person name="Shin H.-S."/>
            <person name="Kim S.-B."/>
            <person name="Han K."/>
            <person name="Lee J."/>
            <person name="Park M."/>
            <person name="Lee H.-A."/>
            <person name="Lee H.-Y."/>
            <person name="Lee Y."/>
            <person name="Oh S."/>
            <person name="Lee J.H."/>
            <person name="Choi E."/>
            <person name="Choi E."/>
            <person name="Lee S.E."/>
            <person name="Jeon J."/>
            <person name="Kim H."/>
            <person name="Choi G."/>
            <person name="Song H."/>
            <person name="Lee J."/>
            <person name="Lee S.-C."/>
            <person name="Kwon J.-K."/>
            <person name="Lee H.-Y."/>
            <person name="Koo N."/>
            <person name="Hong Y."/>
            <person name="Kim R.W."/>
            <person name="Kang W.-H."/>
            <person name="Huh J.H."/>
            <person name="Kang B.-C."/>
            <person name="Yang T.-J."/>
            <person name="Lee Y.-H."/>
            <person name="Bennetzen J.L."/>
            <person name="Choi D."/>
        </authorList>
    </citation>
    <scope>NUCLEOTIDE SEQUENCE [LARGE SCALE GENOMIC DNA]</scope>
    <source>
        <strain evidence="7">cv. PBC81</strain>
    </source>
</reference>
<dbReference type="FunFam" id="1.10.1650.10:FF:000001">
    <property type="entry name" value="Ribosomal protein L19"/>
    <property type="match status" value="1"/>
</dbReference>
<feature type="region of interest" description="Disordered" evidence="4">
    <location>
        <begin position="139"/>
        <end position="158"/>
    </location>
</feature>
<dbReference type="EMBL" id="MLFT02000204">
    <property type="protein sequence ID" value="PHT28610.1"/>
    <property type="molecule type" value="Genomic_DNA"/>
</dbReference>
<dbReference type="GO" id="GO:0006412">
    <property type="term" value="P:translation"/>
    <property type="evidence" value="ECO:0007669"/>
    <property type="project" value="InterPro"/>
</dbReference>
<dbReference type="GO" id="GO:0022625">
    <property type="term" value="C:cytosolic large ribosomal subunit"/>
    <property type="evidence" value="ECO:0007669"/>
    <property type="project" value="InterPro"/>
</dbReference>
<keyword evidence="3" id="KW-0687">Ribonucleoprotein</keyword>
<keyword evidence="2 6" id="KW-0689">Ribosomal protein</keyword>
<dbReference type="InterPro" id="IPR057260">
    <property type="entry name" value="Ribosomal_L19e_C"/>
</dbReference>
<name>A0A2G2V6J5_CAPBA</name>
<protein>
    <submittedName>
        <fullName evidence="6">60S ribosomal protein L19-1</fullName>
    </submittedName>
</protein>
<dbReference type="Pfam" id="PF01280">
    <property type="entry name" value="Ribosomal_L19e"/>
    <property type="match status" value="1"/>
</dbReference>
<dbReference type="InterPro" id="IPR039547">
    <property type="entry name" value="Ribosomal_eL19"/>
</dbReference>
<dbReference type="PANTHER" id="PTHR10722">
    <property type="entry name" value="60S RIBOSOMAL PROTEIN L19"/>
    <property type="match status" value="1"/>
</dbReference>
<feature type="region of interest" description="Disordered" evidence="4">
    <location>
        <begin position="42"/>
        <end position="71"/>
    </location>
</feature>
<feature type="domain" description="Large ribosomal subunit protein eL19" evidence="5">
    <location>
        <begin position="2"/>
        <end position="95"/>
    </location>
</feature>
<dbReference type="Proteomes" id="UP000224567">
    <property type="component" value="Unassembled WGS sequence"/>
</dbReference>
<gene>
    <name evidence="6" type="ORF">CQW23_31789</name>
</gene>
<dbReference type="InterPro" id="IPR000196">
    <property type="entry name" value="Ribosomal_eL19_dom"/>
</dbReference>
<dbReference type="SUPFAM" id="SSF48140">
    <property type="entry name" value="Ribosomal protein L19 (L19e)"/>
    <property type="match status" value="1"/>
</dbReference>
<accession>A0A2G2V6J5</accession>
<dbReference type="OrthoDB" id="5407653at2759"/>
<dbReference type="STRING" id="33114.A0A2G2V6J5"/>
<feature type="compositionally biased region" description="Polar residues" evidence="4">
    <location>
        <begin position="143"/>
        <end position="158"/>
    </location>
</feature>
<dbReference type="AlphaFoldDB" id="A0A2G2V6J5"/>
<dbReference type="InterPro" id="IPR035970">
    <property type="entry name" value="60S_ribosomal_eL19_sf"/>
</dbReference>
<evidence type="ECO:0000256" key="3">
    <source>
        <dbReference type="ARBA" id="ARBA00023274"/>
    </source>
</evidence>
<dbReference type="InterPro" id="IPR015972">
    <property type="entry name" value="Ribosomal_eL19_dom1"/>
</dbReference>
<comment type="similarity">
    <text evidence="1">Belongs to the eukaryotic ribosomal protein eL19 family.</text>
</comment>
<evidence type="ECO:0000256" key="4">
    <source>
        <dbReference type="SAM" id="MobiDB-lite"/>
    </source>
</evidence>
<comment type="caution">
    <text evidence="6">The sequence shown here is derived from an EMBL/GenBank/DDBJ whole genome shotgun (WGS) entry which is preliminary data.</text>
</comment>
<dbReference type="Gene3D" id="1.10.1650.10">
    <property type="match status" value="1"/>
</dbReference>
<dbReference type="GO" id="GO:0003723">
    <property type="term" value="F:RNA binding"/>
    <property type="evidence" value="ECO:0007669"/>
    <property type="project" value="InterPro"/>
</dbReference>
<evidence type="ECO:0000259" key="5">
    <source>
        <dbReference type="SMART" id="SM01416"/>
    </source>
</evidence>
<dbReference type="Pfam" id="PF25476">
    <property type="entry name" value="Ribosomal_L19e_C"/>
    <property type="match status" value="1"/>
</dbReference>
<dbReference type="GO" id="GO:0003735">
    <property type="term" value="F:structural constituent of ribosome"/>
    <property type="evidence" value="ECO:0007669"/>
    <property type="project" value="InterPro"/>
</dbReference>
<evidence type="ECO:0000313" key="6">
    <source>
        <dbReference type="EMBL" id="PHT28610.1"/>
    </source>
</evidence>
<keyword evidence="7" id="KW-1185">Reference proteome</keyword>
<sequence length="158" mass="17881">MCGRGKVWLDPNEGNEIFMDNSHQNMRKLVKDGFIISKPTKIHSRSHARRMKEANSKGHHSGYDNNKGTREARLPTKGNVIKNKCVLTKISIRQKLRRLERKSCPSNLILRGQRTRLEGKEILLSGRNVWLRELEQPAAPTSVAASSQLAQGSKKSNK</sequence>
<evidence type="ECO:0000256" key="2">
    <source>
        <dbReference type="ARBA" id="ARBA00022980"/>
    </source>
</evidence>
<dbReference type="Gene3D" id="1.10.1200.240">
    <property type="match status" value="1"/>
</dbReference>
<evidence type="ECO:0000313" key="7">
    <source>
        <dbReference type="Proteomes" id="UP000224567"/>
    </source>
</evidence>
<organism evidence="6 7">
    <name type="scientific">Capsicum baccatum</name>
    <name type="common">Peruvian pepper</name>
    <dbReference type="NCBI Taxonomy" id="33114"/>
    <lineage>
        <taxon>Eukaryota</taxon>
        <taxon>Viridiplantae</taxon>
        <taxon>Streptophyta</taxon>
        <taxon>Embryophyta</taxon>
        <taxon>Tracheophyta</taxon>
        <taxon>Spermatophyta</taxon>
        <taxon>Magnoliopsida</taxon>
        <taxon>eudicotyledons</taxon>
        <taxon>Gunneridae</taxon>
        <taxon>Pentapetalae</taxon>
        <taxon>asterids</taxon>
        <taxon>lamiids</taxon>
        <taxon>Solanales</taxon>
        <taxon>Solanaceae</taxon>
        <taxon>Solanoideae</taxon>
        <taxon>Capsiceae</taxon>
        <taxon>Capsicum</taxon>
    </lineage>
</organism>